<feature type="compositionally biased region" description="Polar residues" evidence="1">
    <location>
        <begin position="12"/>
        <end position="21"/>
    </location>
</feature>
<feature type="region of interest" description="Disordered" evidence="1">
    <location>
        <begin position="415"/>
        <end position="477"/>
    </location>
</feature>
<dbReference type="Proteomes" id="UP000215509">
    <property type="component" value="Unassembled WGS sequence"/>
</dbReference>
<comment type="caution">
    <text evidence="2">The sequence shown here is derived from an EMBL/GenBank/DDBJ whole genome shotgun (WGS) entry which is preliminary data.</text>
</comment>
<feature type="region of interest" description="Disordered" evidence="1">
    <location>
        <begin position="1"/>
        <end position="22"/>
    </location>
</feature>
<feature type="compositionally biased region" description="Basic and acidic residues" evidence="1">
    <location>
        <begin position="1"/>
        <end position="11"/>
    </location>
</feature>
<evidence type="ECO:0000313" key="2">
    <source>
        <dbReference type="EMBL" id="OXM83959.1"/>
    </source>
</evidence>
<evidence type="ECO:0000256" key="1">
    <source>
        <dbReference type="SAM" id="MobiDB-lite"/>
    </source>
</evidence>
<name>A0A229UM36_9BACL</name>
<sequence length="1482" mass="161288">MSRLDNLRKMNSDTPDTTSRPMTKLDQLRNTAQSIDSANRMNQEDVRYQNTMDYQNLIQSVDTANRMNRDDLGKQRIAEGEGQAPKNDFLESNSFTRGLRDYVLEPIKQGVENSPMLLGLPGKFQNNPLSQATAEYSQPDAPYIGDPFGPTAREAFLQRSGQERSTGVSKFIGQAAAPFFVPGAQLGSGTQASNAAEGLLTRFAPKLNGIGQAAAREGLAGAVIGAASEYAQGQNDLGNAGLNALYGAGLGAAGGAAFKGLDTGLERFRNRGTVVPDNISPQVEEMLALPSPRVETRVTNSMERGNLPRGESPVVPAADIPANALPMGNYIEPQRLKVEDPTTVLNSVMQRIKPEVEETINALRQSNQPIDVPQIAFDTAKKYGYDLPSLLEGKAPNITERVSQDASKRTYGIYPDQLPNVRQPEGFNVSKPGQTAPLETRLGYRRGATQSPRISAKSRNEPLGSGRFSASEPAMAPGTRNQNELGFAQTVRESPNTTQQAVQLLTEAPLMGNRTTNAADLAKAQKHIEKQGIIGATNELLAKKKISSVDNFVAQELLQHYQKTGDMDSFLSVLNKTARENRFMGQALQALTRWNKLDAEGAALLANKVVNRGRSAADSVDLTVEQLKPITAATEKIGAADKTRNLADEVMKIVTNKANGEALTKEEQTVIQEFQNQVKEVNAAAKSFLPKENKTADVTIKEVGEIKPKERTRDQVVNYLDAKAEKARKRLASQRNIGFAAQSKGNPAIDYAIIGASKVAKGVVKLADFTEQMVKEYGQGVKPMINEIYNRSVNIFRKENGLPTIQELDRVVQTAIKRNSLTPDEAYMFKAWANEIGFMSDNFKVEATQDLQLALKRLDTSTLGQKISSIQAANQLLSIPTVLRNVIGNEAMNITEKINKIAAVPIDMALSKLTGQRTIVFKTNNQEKYWSNFVNGAKGGWKGVSPNGQLSSSDIYPEVFGERNPLKYLVKLTGAELQSFDHASYMRAYGETVGTYATLLGREKGLSAAQIKQQMPQLIKQLDDNILDLADQAGLYATFQDETLLAKGAQGMKSFLNNYSTGKLSRYLVDKGALPKSLSTEGFGLGDVVIKYAKTPANIVMRGIDYSPLGFMRALGELIPLVTKKEFNQREATLALSRAITGTLGLTGMGYILANAGILTGGSSSDSDIRGLEGMSGKGAYKVNWSGLGRYIMSGLDKNAAKYRDGDKLMNYAWLQPAALSLAMGVDANVAMNDKKLGVDKSSFEVALNALSGGLKSMLEQPLVTGIKQIAGIRSWDDVGKIFKGIPSSFVPALSGQARGFTDNATRSTYDPNLLKEMLNMVVNRIPGLSKGLPQTYSTLGTPNERIQGGDAFTPGQFANYFLNPAKFTAYTVTPEAKLVIDLINQTGETKVAPRTVGKTLIVDDPATKKNKSIELSNEQYTKLQQVVGQKTAEGLKKLQPYLTDQNKKDDDKVKKVVELLDKVGNDARNDLRKQMGYKIKK</sequence>
<accession>A0A229UM36</accession>
<dbReference type="OrthoDB" id="2088498at2"/>
<gene>
    <name evidence="2" type="ORF">CF651_22870</name>
</gene>
<evidence type="ECO:0000313" key="3">
    <source>
        <dbReference type="Proteomes" id="UP000215509"/>
    </source>
</evidence>
<dbReference type="RefSeq" id="WP_094017205.1">
    <property type="nucleotide sequence ID" value="NZ_NMQW01000036.1"/>
</dbReference>
<keyword evidence="3" id="KW-1185">Reference proteome</keyword>
<organism evidence="2 3">
    <name type="scientific">Paenibacillus rigui</name>
    <dbReference type="NCBI Taxonomy" id="554312"/>
    <lineage>
        <taxon>Bacteria</taxon>
        <taxon>Bacillati</taxon>
        <taxon>Bacillota</taxon>
        <taxon>Bacilli</taxon>
        <taxon>Bacillales</taxon>
        <taxon>Paenibacillaceae</taxon>
        <taxon>Paenibacillus</taxon>
    </lineage>
</organism>
<protein>
    <recommendedName>
        <fullName evidence="4">Large polyvalent protein associated domain-containing protein</fullName>
    </recommendedName>
</protein>
<dbReference type="EMBL" id="NMQW01000036">
    <property type="protein sequence ID" value="OXM83959.1"/>
    <property type="molecule type" value="Genomic_DNA"/>
</dbReference>
<reference evidence="2 3" key="1">
    <citation type="submission" date="2017-07" db="EMBL/GenBank/DDBJ databases">
        <title>Genome sequencing and assembly of Paenibacillus rigui.</title>
        <authorList>
            <person name="Mayilraj S."/>
        </authorList>
    </citation>
    <scope>NUCLEOTIDE SEQUENCE [LARGE SCALE GENOMIC DNA]</scope>
    <source>
        <strain evidence="2 3">JCM 16352</strain>
    </source>
</reference>
<proteinExistence type="predicted"/>
<evidence type="ECO:0008006" key="4">
    <source>
        <dbReference type="Google" id="ProtNLM"/>
    </source>
</evidence>